<dbReference type="InterPro" id="IPR012902">
    <property type="entry name" value="N_methyl_site"/>
</dbReference>
<sequence>MKTKASGFTVIELIITLAITVMVLGVAYTFFFSNSKTLSTTEIKLQLQTEAEELEKLLINLGTHANGINSIDGQLADHVSNKYNSLPQGSNEKDKYKRDITEIRLTYDDGKKVAFKINNSNLTVSIEDENGQIIDDIGVISRNIEEFKIRPLDVRMVGNLEVATYKDAPGLEFDITLSKKKGYSDVEYNVSTIVKFRNK</sequence>
<keyword evidence="1" id="KW-0812">Transmembrane</keyword>
<feature type="transmembrane region" description="Helical" evidence="1">
    <location>
        <begin position="7"/>
        <end position="31"/>
    </location>
</feature>
<dbReference type="Gene3D" id="3.30.700.10">
    <property type="entry name" value="Glycoprotein, Type 4 Pilin"/>
    <property type="match status" value="1"/>
</dbReference>
<organism evidence="2 3">
    <name type="scientific">Clostridium hominis</name>
    <dbReference type="NCBI Taxonomy" id="2763036"/>
    <lineage>
        <taxon>Bacteria</taxon>
        <taxon>Bacillati</taxon>
        <taxon>Bacillota</taxon>
        <taxon>Clostridia</taxon>
        <taxon>Eubacteriales</taxon>
        <taxon>Clostridiaceae</taxon>
        <taxon>Clostridium</taxon>
    </lineage>
</organism>
<dbReference type="EMBL" id="JACOOO010000044">
    <property type="protein sequence ID" value="MBC5630804.1"/>
    <property type="molecule type" value="Genomic_DNA"/>
</dbReference>
<comment type="caution">
    <text evidence="2">The sequence shown here is derived from an EMBL/GenBank/DDBJ whole genome shotgun (WGS) entry which is preliminary data.</text>
</comment>
<evidence type="ECO:0000313" key="2">
    <source>
        <dbReference type="EMBL" id="MBC5630804.1"/>
    </source>
</evidence>
<keyword evidence="1" id="KW-1133">Transmembrane helix</keyword>
<gene>
    <name evidence="2" type="ORF">H8S20_18275</name>
</gene>
<dbReference type="Proteomes" id="UP000596929">
    <property type="component" value="Unassembled WGS sequence"/>
</dbReference>
<evidence type="ECO:0000256" key="1">
    <source>
        <dbReference type="SAM" id="Phobius"/>
    </source>
</evidence>
<name>A0ABR7DHC3_9CLOT</name>
<keyword evidence="3" id="KW-1185">Reference proteome</keyword>
<dbReference type="Pfam" id="PF07963">
    <property type="entry name" value="N_methyl"/>
    <property type="match status" value="1"/>
</dbReference>
<accession>A0ABR7DHC3</accession>
<reference evidence="2 3" key="1">
    <citation type="submission" date="2020-08" db="EMBL/GenBank/DDBJ databases">
        <title>Genome public.</title>
        <authorList>
            <person name="Liu C."/>
            <person name="Sun Q."/>
        </authorList>
    </citation>
    <scope>NUCLEOTIDE SEQUENCE [LARGE SCALE GENOMIC DNA]</scope>
    <source>
        <strain evidence="2 3">NSJ-6</strain>
    </source>
</reference>
<protein>
    <submittedName>
        <fullName evidence="2">Prepilin-type N-terminal cleavage/methylation domain-containing protein</fullName>
    </submittedName>
</protein>
<keyword evidence="1" id="KW-0472">Membrane</keyword>
<evidence type="ECO:0000313" key="3">
    <source>
        <dbReference type="Proteomes" id="UP000596929"/>
    </source>
</evidence>
<proteinExistence type="predicted"/>